<organism evidence="2 3">
    <name type="scientific">Alteromonas hispanica</name>
    <dbReference type="NCBI Taxonomy" id="315421"/>
    <lineage>
        <taxon>Bacteria</taxon>
        <taxon>Pseudomonadati</taxon>
        <taxon>Pseudomonadota</taxon>
        <taxon>Gammaproteobacteria</taxon>
        <taxon>Alteromonadales</taxon>
        <taxon>Alteromonadaceae</taxon>
        <taxon>Alteromonas/Salinimonas group</taxon>
        <taxon>Alteromonas</taxon>
    </lineage>
</organism>
<dbReference type="EMBL" id="JAAAWP010000013">
    <property type="protein sequence ID" value="NDW23023.1"/>
    <property type="molecule type" value="Genomic_DNA"/>
</dbReference>
<keyword evidence="3" id="KW-1185">Reference proteome</keyword>
<feature type="region of interest" description="Disordered" evidence="1">
    <location>
        <begin position="153"/>
        <end position="253"/>
    </location>
</feature>
<feature type="compositionally biased region" description="Low complexity" evidence="1">
    <location>
        <begin position="211"/>
        <end position="253"/>
    </location>
</feature>
<dbReference type="Proteomes" id="UP000478837">
    <property type="component" value="Unassembled WGS sequence"/>
</dbReference>
<protein>
    <submittedName>
        <fullName evidence="2">Uncharacterized protein</fullName>
    </submittedName>
</protein>
<feature type="compositionally biased region" description="Low complexity" evidence="1">
    <location>
        <begin position="156"/>
        <end position="194"/>
    </location>
</feature>
<comment type="caution">
    <text evidence="2">The sequence shown here is derived from an EMBL/GenBank/DDBJ whole genome shotgun (WGS) entry which is preliminary data.</text>
</comment>
<evidence type="ECO:0000313" key="3">
    <source>
        <dbReference type="Proteomes" id="UP000478837"/>
    </source>
</evidence>
<gene>
    <name evidence="2" type="ORF">GTW09_15995</name>
</gene>
<feature type="compositionally biased region" description="Polar residues" evidence="1">
    <location>
        <begin position="1"/>
        <end position="26"/>
    </location>
</feature>
<reference evidence="2 3" key="1">
    <citation type="submission" date="2020-01" db="EMBL/GenBank/DDBJ databases">
        <title>Genomes of bacteria type strains.</title>
        <authorList>
            <person name="Chen J."/>
            <person name="Zhu S."/>
            <person name="Yang J."/>
        </authorList>
    </citation>
    <scope>NUCLEOTIDE SEQUENCE [LARGE SCALE GENOMIC DNA]</scope>
    <source>
        <strain evidence="2 3">LMG 22958</strain>
    </source>
</reference>
<dbReference type="RefSeq" id="WP_163112679.1">
    <property type="nucleotide sequence ID" value="NZ_JAAAWP010000013.1"/>
</dbReference>
<name>A0A6L9MYH9_9ALTE</name>
<feature type="compositionally biased region" description="Basic residues" evidence="1">
    <location>
        <begin position="199"/>
        <end position="210"/>
    </location>
</feature>
<sequence>MSNRSTDTKQTTVVKAEVQSPSSTQKRPVKSPSPSPLKSSPLFGWLFAGADMITAELDQAAGIVSKQIDKTQEVFQQMQTKGVEVEADLRRTFNPFMFVDAAQNLVKSTTVYTMLTGGEKHQRKTEQLDALSAKVDLLVEQVALLAAKEAAEQASKKATATAKPKTATRAAKATSSTTSKAASAKTSSEASAGTEAKKAATKRPAARKTTAKSTSSTSTAKATASKNAKAATAPKTSETKATVATVSTAKKSD</sequence>
<evidence type="ECO:0000313" key="2">
    <source>
        <dbReference type="EMBL" id="NDW23023.1"/>
    </source>
</evidence>
<accession>A0A6L9MYH9</accession>
<proteinExistence type="predicted"/>
<dbReference type="AlphaFoldDB" id="A0A6L9MYH9"/>
<feature type="region of interest" description="Disordered" evidence="1">
    <location>
        <begin position="1"/>
        <end position="37"/>
    </location>
</feature>
<evidence type="ECO:0000256" key="1">
    <source>
        <dbReference type="SAM" id="MobiDB-lite"/>
    </source>
</evidence>